<organism evidence="3">
    <name type="scientific">Salmonella enterica</name>
    <name type="common">Salmonella choleraesuis</name>
    <dbReference type="NCBI Taxonomy" id="28901"/>
    <lineage>
        <taxon>Bacteria</taxon>
        <taxon>Pseudomonadati</taxon>
        <taxon>Pseudomonadota</taxon>
        <taxon>Gammaproteobacteria</taxon>
        <taxon>Enterobacterales</taxon>
        <taxon>Enterobacteriaceae</taxon>
        <taxon>Salmonella</taxon>
    </lineage>
</organism>
<proteinExistence type="predicted"/>
<reference evidence="3" key="2">
    <citation type="submission" date="2021-05" db="EMBL/GenBank/DDBJ databases">
        <title>Whole genome PacBio Sequel sequence of Salmonella enterica subsp. enterica.</title>
        <authorList>
            <person name="Hoffmann M."/>
            <person name="Balkey M."/>
            <person name="Luo Y."/>
        </authorList>
    </citation>
    <scope>NUCLEOTIDE SEQUENCE</scope>
    <source>
        <strain evidence="3">CFSAN029871</strain>
    </source>
</reference>
<feature type="domain" description="GAPS4 PD-(D/E)XK nuclease" evidence="2">
    <location>
        <begin position="6"/>
        <end position="173"/>
    </location>
</feature>
<feature type="region of interest" description="Disordered" evidence="1">
    <location>
        <begin position="46"/>
        <end position="68"/>
    </location>
</feature>
<reference evidence="3" key="1">
    <citation type="submission" date="2018-07" db="EMBL/GenBank/DDBJ databases">
        <authorList>
            <consortium name="GenomeTrakr network: Whole genome sequencing for foodborne pathogen traceback"/>
        </authorList>
    </citation>
    <scope>NUCLEOTIDE SEQUENCE</scope>
    <source>
        <strain evidence="3">CFSAN029871</strain>
    </source>
</reference>
<accession>A0A8E6QR08</accession>
<gene>
    <name evidence="3" type="ORF">XS00_18675</name>
</gene>
<dbReference type="AlphaFoldDB" id="A0A8E6QR08"/>
<feature type="compositionally biased region" description="Acidic residues" evidence="1">
    <location>
        <begin position="53"/>
        <end position="65"/>
    </location>
</feature>
<evidence type="ECO:0000256" key="1">
    <source>
        <dbReference type="SAM" id="MobiDB-lite"/>
    </source>
</evidence>
<protein>
    <recommendedName>
        <fullName evidence="2">GAPS4 PD-(D/E)XK nuclease domain-containing protein</fullName>
    </recommendedName>
</protein>
<name>A0A8E6QR08_SALER</name>
<dbReference type="InterPro" id="IPR058873">
    <property type="entry name" value="PDDEXK_GAPS4"/>
</dbReference>
<dbReference type="Pfam" id="PF26115">
    <property type="entry name" value="PDDEXK_GAPS4"/>
    <property type="match status" value="1"/>
</dbReference>
<evidence type="ECO:0000259" key="2">
    <source>
        <dbReference type="Pfam" id="PF26115"/>
    </source>
</evidence>
<sequence>MAETINISELAHEVSNDIFSWFKWKEINLYDENFSCRKSEEHFPKKIANSSESDNEGESEQANEVESEKKCTHPVDIVFKYNDPYSGKDVLFNTDLKSYAAKSIRPGDVRDMLKSIAKTIDCASISPEWKNRYGIDSIKYEIRGMLFIYNHDGKYHRDFYKVFKTEKVNERRKLGINLASIGLKSNQQIHIVEPLMISYMTTIIADIDRLHREGTFPREEYSFYYPELIRNKTISGDKYSRPATIEAITAPYLIIEHDMVETKDRSGQLKTTQAGFVIYYNRPGNDPYEFVYLFDTLSRYQILNGEHNIRLRLAHYEPDPDVISHFEKAKDIYIRSWGYDDNKKNILDKISIKEITLMQTCYKTKEVARRTK</sequence>
<evidence type="ECO:0000313" key="3">
    <source>
        <dbReference type="EMBL" id="QVS18183.1"/>
    </source>
</evidence>
<dbReference type="EMBL" id="CP074636">
    <property type="protein sequence ID" value="QVS18183.1"/>
    <property type="molecule type" value="Genomic_DNA"/>
</dbReference>